<feature type="compositionally biased region" description="Basic residues" evidence="1">
    <location>
        <begin position="63"/>
        <end position="91"/>
    </location>
</feature>
<reference evidence="3" key="1">
    <citation type="submission" date="2021-04" db="EMBL/GenBank/DDBJ databases">
        <title>Pseudonocardia sp. nov., isolated from sandy soil of mangrove forest.</title>
        <authorList>
            <person name="Zan Z."/>
            <person name="Huang R."/>
            <person name="Liu W."/>
        </authorList>
    </citation>
    <scope>NUCLEOTIDE SEQUENCE</scope>
    <source>
        <strain evidence="3">S2-4</strain>
    </source>
</reference>
<keyword evidence="3" id="KW-0067">ATP-binding</keyword>
<dbReference type="RefSeq" id="WP_372497144.1">
    <property type="nucleotide sequence ID" value="NZ_JAGSOV010000072.1"/>
</dbReference>
<comment type="caution">
    <text evidence="3">The sequence shown here is derived from an EMBL/GenBank/DDBJ whole genome shotgun (WGS) entry which is preliminary data.</text>
</comment>
<organism evidence="3 4">
    <name type="scientific">Pseudonocardia humida</name>
    <dbReference type="NCBI Taxonomy" id="2800819"/>
    <lineage>
        <taxon>Bacteria</taxon>
        <taxon>Bacillati</taxon>
        <taxon>Actinomycetota</taxon>
        <taxon>Actinomycetes</taxon>
        <taxon>Pseudonocardiales</taxon>
        <taxon>Pseudonocardiaceae</taxon>
        <taxon>Pseudonocardia</taxon>
    </lineage>
</organism>
<sequence length="91" mass="10066">MPERCHVERSSGSGPARPAPRVRVLDRVVSDARAGRLAVLVLHGEAGVGKTALLGHLLERATGRRPRRGTPCRRRDRGRRAPRGPPRRRPQ</sequence>
<evidence type="ECO:0000313" key="4">
    <source>
        <dbReference type="Proteomes" id="UP001165283"/>
    </source>
</evidence>
<name>A0ABT1AAC0_9PSEU</name>
<evidence type="ECO:0000256" key="1">
    <source>
        <dbReference type="SAM" id="MobiDB-lite"/>
    </source>
</evidence>
<dbReference type="Pfam" id="PF13191">
    <property type="entry name" value="AAA_16"/>
    <property type="match status" value="1"/>
</dbReference>
<dbReference type="EMBL" id="JAGSOV010000072">
    <property type="protein sequence ID" value="MCO1659870.1"/>
    <property type="molecule type" value="Genomic_DNA"/>
</dbReference>
<keyword evidence="4" id="KW-1185">Reference proteome</keyword>
<feature type="domain" description="Orc1-like AAA ATPase" evidence="2">
    <location>
        <begin position="23"/>
        <end position="67"/>
    </location>
</feature>
<feature type="region of interest" description="Disordered" evidence="1">
    <location>
        <begin position="1"/>
        <end position="21"/>
    </location>
</feature>
<keyword evidence="3" id="KW-0547">Nucleotide-binding</keyword>
<feature type="region of interest" description="Disordered" evidence="1">
    <location>
        <begin position="59"/>
        <end position="91"/>
    </location>
</feature>
<dbReference type="InterPro" id="IPR027417">
    <property type="entry name" value="P-loop_NTPase"/>
</dbReference>
<evidence type="ECO:0000313" key="3">
    <source>
        <dbReference type="EMBL" id="MCO1659870.1"/>
    </source>
</evidence>
<dbReference type="GO" id="GO:0005524">
    <property type="term" value="F:ATP binding"/>
    <property type="evidence" value="ECO:0007669"/>
    <property type="project" value="UniProtKB-KW"/>
</dbReference>
<protein>
    <submittedName>
        <fullName evidence="3">ATP-binding protein</fullName>
    </submittedName>
</protein>
<accession>A0ABT1AAC0</accession>
<evidence type="ECO:0000259" key="2">
    <source>
        <dbReference type="Pfam" id="PF13191"/>
    </source>
</evidence>
<dbReference type="InterPro" id="IPR041664">
    <property type="entry name" value="AAA_16"/>
</dbReference>
<gene>
    <name evidence="3" type="ORF">KDL28_32885</name>
</gene>
<dbReference type="SUPFAM" id="SSF52540">
    <property type="entry name" value="P-loop containing nucleoside triphosphate hydrolases"/>
    <property type="match status" value="1"/>
</dbReference>
<dbReference type="Proteomes" id="UP001165283">
    <property type="component" value="Unassembled WGS sequence"/>
</dbReference>
<proteinExistence type="predicted"/>